<dbReference type="PANTHER" id="PTHR33781">
    <property type="entry name" value="PROTEIN PHYTOCHROME KINASE SUBSTRATE 1-RELATED"/>
    <property type="match status" value="1"/>
</dbReference>
<dbReference type="Proteomes" id="UP000327013">
    <property type="component" value="Chromosome 8"/>
</dbReference>
<feature type="compositionally biased region" description="Basic and acidic residues" evidence="1">
    <location>
        <begin position="369"/>
        <end position="386"/>
    </location>
</feature>
<protein>
    <submittedName>
        <fullName evidence="2">Uncharacterized protein</fullName>
    </submittedName>
</protein>
<dbReference type="GO" id="GO:0009638">
    <property type="term" value="P:phototropism"/>
    <property type="evidence" value="ECO:0007669"/>
    <property type="project" value="InterPro"/>
</dbReference>
<feature type="region of interest" description="Disordered" evidence="1">
    <location>
        <begin position="255"/>
        <end position="274"/>
    </location>
</feature>
<evidence type="ECO:0000256" key="1">
    <source>
        <dbReference type="SAM" id="MobiDB-lite"/>
    </source>
</evidence>
<accession>A0A5N6RSU5</accession>
<dbReference type="InterPro" id="IPR039615">
    <property type="entry name" value="PKS"/>
</dbReference>
<feature type="region of interest" description="Disordered" evidence="1">
    <location>
        <begin position="67"/>
        <end position="102"/>
    </location>
</feature>
<feature type="compositionally biased region" description="Basic and acidic residues" evidence="1">
    <location>
        <begin position="67"/>
        <end position="88"/>
    </location>
</feature>
<dbReference type="PANTHER" id="PTHR33781:SF3">
    <property type="entry name" value="PROTEIN PHYTOCHROME KINASE SUBSTRATE 3"/>
    <property type="match status" value="1"/>
</dbReference>
<name>A0A5N6RSU5_9ROSI</name>
<evidence type="ECO:0000313" key="3">
    <source>
        <dbReference type="Proteomes" id="UP000327013"/>
    </source>
</evidence>
<keyword evidence="3" id="KW-1185">Reference proteome</keyword>
<feature type="compositionally biased region" description="Polar residues" evidence="1">
    <location>
        <begin position="388"/>
        <end position="399"/>
    </location>
</feature>
<proteinExistence type="predicted"/>
<dbReference type="EMBL" id="CM017328">
    <property type="protein sequence ID" value="KAE8124044.1"/>
    <property type="molecule type" value="Genomic_DNA"/>
</dbReference>
<dbReference type="AlphaFoldDB" id="A0A5N6RSU5"/>
<dbReference type="OrthoDB" id="760005at2759"/>
<gene>
    <name evidence="2" type="ORF">FH972_018955</name>
</gene>
<sequence>MDNDNNRSNPTNAAFSSCLSAAGESTGHKLARLVQHPPSAITTSQTKAEKGEISVFGAERYFNMKLGDDNPRSIDHGLKKDHRFDLQNRKPKSRPGTPSITSEASWYCQNTLLPSLHRKPSQKMQKKVNGKIYFSGFICSRSCSDKKAINIHNNTEHGVIHGKEVRRKAIGHAPSSERSNREKSFPVPISSSLVQNLTAKSKLEEDQKIKEEEEPRNSLDVFGSHDMMINKGDIAMNLERKLSVLTWDAIPKSQKLSTTSAGTGGGEDEDMGSDASSDLFEIENLSTSEKPMFTRQASDGMSSCLTSTTKYEPSEASIEWGVVTASVADNLALNTGYDEKKLEENRKKIVDKEVPKSRPSGSLSCKSRKAVDVAETAHKTNEKAKSDSILQRQKLESSG</sequence>
<evidence type="ECO:0000313" key="2">
    <source>
        <dbReference type="EMBL" id="KAE8124044.1"/>
    </source>
</evidence>
<reference evidence="2 3" key="1">
    <citation type="submission" date="2019-06" db="EMBL/GenBank/DDBJ databases">
        <title>A chromosomal-level reference genome of Carpinus fangiana (Coryloideae, Betulaceae).</title>
        <authorList>
            <person name="Yang X."/>
            <person name="Wang Z."/>
            <person name="Zhang L."/>
            <person name="Hao G."/>
            <person name="Liu J."/>
            <person name="Yang Y."/>
        </authorList>
    </citation>
    <scope>NUCLEOTIDE SEQUENCE [LARGE SCALE GENOMIC DNA]</scope>
    <source>
        <strain evidence="2">Cfa_2016G</strain>
        <tissue evidence="2">Leaf</tissue>
    </source>
</reference>
<dbReference type="PROSITE" id="PS51257">
    <property type="entry name" value="PROKAR_LIPOPROTEIN"/>
    <property type="match status" value="1"/>
</dbReference>
<feature type="region of interest" description="Disordered" evidence="1">
    <location>
        <begin position="348"/>
        <end position="399"/>
    </location>
</feature>
<organism evidence="2 3">
    <name type="scientific">Carpinus fangiana</name>
    <dbReference type="NCBI Taxonomy" id="176857"/>
    <lineage>
        <taxon>Eukaryota</taxon>
        <taxon>Viridiplantae</taxon>
        <taxon>Streptophyta</taxon>
        <taxon>Embryophyta</taxon>
        <taxon>Tracheophyta</taxon>
        <taxon>Spermatophyta</taxon>
        <taxon>Magnoliopsida</taxon>
        <taxon>eudicotyledons</taxon>
        <taxon>Gunneridae</taxon>
        <taxon>Pentapetalae</taxon>
        <taxon>rosids</taxon>
        <taxon>fabids</taxon>
        <taxon>Fagales</taxon>
        <taxon>Betulaceae</taxon>
        <taxon>Carpinus</taxon>
    </lineage>
</organism>